<dbReference type="Proteomes" id="UP000324222">
    <property type="component" value="Unassembled WGS sequence"/>
</dbReference>
<protein>
    <submittedName>
        <fullName evidence="1">Uncharacterized protein</fullName>
    </submittedName>
</protein>
<sequence length="18" mass="2204">MRKKNLCMAWILKLLENV</sequence>
<gene>
    <name evidence="1" type="ORF">E2C01_089354</name>
</gene>
<proteinExistence type="predicted"/>
<comment type="caution">
    <text evidence="1">The sequence shown here is derived from an EMBL/GenBank/DDBJ whole genome shotgun (WGS) entry which is preliminary data.</text>
</comment>
<evidence type="ECO:0000313" key="2">
    <source>
        <dbReference type="Proteomes" id="UP000324222"/>
    </source>
</evidence>
<name>A0A5B7JM65_PORTR</name>
<keyword evidence="2" id="KW-1185">Reference proteome</keyword>
<organism evidence="1 2">
    <name type="scientific">Portunus trituberculatus</name>
    <name type="common">Swimming crab</name>
    <name type="synonym">Neptunus trituberculatus</name>
    <dbReference type="NCBI Taxonomy" id="210409"/>
    <lineage>
        <taxon>Eukaryota</taxon>
        <taxon>Metazoa</taxon>
        <taxon>Ecdysozoa</taxon>
        <taxon>Arthropoda</taxon>
        <taxon>Crustacea</taxon>
        <taxon>Multicrustacea</taxon>
        <taxon>Malacostraca</taxon>
        <taxon>Eumalacostraca</taxon>
        <taxon>Eucarida</taxon>
        <taxon>Decapoda</taxon>
        <taxon>Pleocyemata</taxon>
        <taxon>Brachyura</taxon>
        <taxon>Eubrachyura</taxon>
        <taxon>Portunoidea</taxon>
        <taxon>Portunidae</taxon>
        <taxon>Portuninae</taxon>
        <taxon>Portunus</taxon>
    </lineage>
</organism>
<dbReference type="EMBL" id="VSRR010097609">
    <property type="protein sequence ID" value="MPC94198.1"/>
    <property type="molecule type" value="Genomic_DNA"/>
</dbReference>
<accession>A0A5B7JM65</accession>
<reference evidence="1 2" key="1">
    <citation type="submission" date="2019-05" db="EMBL/GenBank/DDBJ databases">
        <title>Another draft genome of Portunus trituberculatus and its Hox gene families provides insights of decapod evolution.</title>
        <authorList>
            <person name="Jeong J.-H."/>
            <person name="Song I."/>
            <person name="Kim S."/>
            <person name="Choi T."/>
            <person name="Kim D."/>
            <person name="Ryu S."/>
            <person name="Kim W."/>
        </authorList>
    </citation>
    <scope>NUCLEOTIDE SEQUENCE [LARGE SCALE GENOMIC DNA]</scope>
    <source>
        <tissue evidence="1">Muscle</tissue>
    </source>
</reference>
<dbReference type="AlphaFoldDB" id="A0A5B7JM65"/>
<evidence type="ECO:0000313" key="1">
    <source>
        <dbReference type="EMBL" id="MPC94198.1"/>
    </source>
</evidence>